<gene>
    <name evidence="1" type="ORF">HPB47_003269</name>
</gene>
<protein>
    <submittedName>
        <fullName evidence="1">Uncharacterized protein</fullName>
    </submittedName>
</protein>
<keyword evidence="2" id="KW-1185">Reference proteome</keyword>
<dbReference type="Proteomes" id="UP000805193">
    <property type="component" value="Unassembled WGS sequence"/>
</dbReference>
<name>A0AC60PIY3_IXOPE</name>
<evidence type="ECO:0000313" key="2">
    <source>
        <dbReference type="Proteomes" id="UP000805193"/>
    </source>
</evidence>
<accession>A0AC60PIY3</accession>
<evidence type="ECO:0000313" key="1">
    <source>
        <dbReference type="EMBL" id="KAG0420825.1"/>
    </source>
</evidence>
<proteinExistence type="predicted"/>
<comment type="caution">
    <text evidence="1">The sequence shown here is derived from an EMBL/GenBank/DDBJ whole genome shotgun (WGS) entry which is preliminary data.</text>
</comment>
<reference evidence="1 2" key="1">
    <citation type="journal article" date="2020" name="Cell">
        <title>Large-Scale Comparative Analyses of Tick Genomes Elucidate Their Genetic Diversity and Vector Capacities.</title>
        <authorList>
            <consortium name="Tick Genome and Microbiome Consortium (TIGMIC)"/>
            <person name="Jia N."/>
            <person name="Wang J."/>
            <person name="Shi W."/>
            <person name="Du L."/>
            <person name="Sun Y."/>
            <person name="Zhan W."/>
            <person name="Jiang J.F."/>
            <person name="Wang Q."/>
            <person name="Zhang B."/>
            <person name="Ji P."/>
            <person name="Bell-Sakyi L."/>
            <person name="Cui X.M."/>
            <person name="Yuan T.T."/>
            <person name="Jiang B.G."/>
            <person name="Yang W.F."/>
            <person name="Lam T.T."/>
            <person name="Chang Q.C."/>
            <person name="Ding S.J."/>
            <person name="Wang X.J."/>
            <person name="Zhu J.G."/>
            <person name="Ruan X.D."/>
            <person name="Zhao L."/>
            <person name="Wei J.T."/>
            <person name="Ye R.Z."/>
            <person name="Que T.C."/>
            <person name="Du C.H."/>
            <person name="Zhou Y.H."/>
            <person name="Cheng J.X."/>
            <person name="Dai P.F."/>
            <person name="Guo W.B."/>
            <person name="Han X.H."/>
            <person name="Huang E.J."/>
            <person name="Li L.F."/>
            <person name="Wei W."/>
            <person name="Gao Y.C."/>
            <person name="Liu J.Z."/>
            <person name="Shao H.Z."/>
            <person name="Wang X."/>
            <person name="Wang C.C."/>
            <person name="Yang T.C."/>
            <person name="Huo Q.B."/>
            <person name="Li W."/>
            <person name="Chen H.Y."/>
            <person name="Chen S.E."/>
            <person name="Zhou L.G."/>
            <person name="Ni X.B."/>
            <person name="Tian J.H."/>
            <person name="Sheng Y."/>
            <person name="Liu T."/>
            <person name="Pan Y.S."/>
            <person name="Xia L.Y."/>
            <person name="Li J."/>
            <person name="Zhao F."/>
            <person name="Cao W.C."/>
        </authorList>
    </citation>
    <scope>NUCLEOTIDE SEQUENCE [LARGE SCALE GENOMIC DNA]</scope>
    <source>
        <strain evidence="1">Iper-2018</strain>
    </source>
</reference>
<organism evidence="1 2">
    <name type="scientific">Ixodes persulcatus</name>
    <name type="common">Taiga tick</name>
    <dbReference type="NCBI Taxonomy" id="34615"/>
    <lineage>
        <taxon>Eukaryota</taxon>
        <taxon>Metazoa</taxon>
        <taxon>Ecdysozoa</taxon>
        <taxon>Arthropoda</taxon>
        <taxon>Chelicerata</taxon>
        <taxon>Arachnida</taxon>
        <taxon>Acari</taxon>
        <taxon>Parasitiformes</taxon>
        <taxon>Ixodida</taxon>
        <taxon>Ixodoidea</taxon>
        <taxon>Ixodidae</taxon>
        <taxon>Ixodinae</taxon>
        <taxon>Ixodes</taxon>
    </lineage>
</organism>
<sequence length="219" mass="24438">MIEDRRFLWDIRHPDYHKKNLKERAFADITGALGFGDRIDKVKNKWTNLRSQYQRENRKVKDTQRSGAGADDVHVPKWVHFKKMRFLSSGAPEAPSESTAEAPEAVHVSQEDMDACHVPEDYRSEDESPPPEAPAKRSRRQSTEELAPNKAALLQAAVNSLKSAREVEPDECRGFGLMMEGLARTIPRGTSRQLGMLAAHKALVEAAISAQVVVVAAPE</sequence>
<dbReference type="EMBL" id="JABSTQ010010470">
    <property type="protein sequence ID" value="KAG0420825.1"/>
    <property type="molecule type" value="Genomic_DNA"/>
</dbReference>